<dbReference type="InterPro" id="IPR000863">
    <property type="entry name" value="Sulfotransferase_dom"/>
</dbReference>
<name>A0A0Q3G113_BRADI</name>
<dbReference type="EMBL" id="CM000881">
    <property type="protein sequence ID" value="KQK05175.2"/>
    <property type="molecule type" value="Genomic_DNA"/>
</dbReference>
<dbReference type="GO" id="GO:0051923">
    <property type="term" value="P:sulfation"/>
    <property type="evidence" value="ECO:0000318"/>
    <property type="project" value="GO_Central"/>
</dbReference>
<accession>A0A0Q3G113</accession>
<evidence type="ECO:0000256" key="2">
    <source>
        <dbReference type="ARBA" id="ARBA00022679"/>
    </source>
</evidence>
<gene>
    <name evidence="5" type="ORF">BRADI_2g18491v3</name>
</gene>
<evidence type="ECO:0000313" key="7">
    <source>
        <dbReference type="Proteomes" id="UP000008810"/>
    </source>
</evidence>
<reference evidence="5 6" key="1">
    <citation type="journal article" date="2010" name="Nature">
        <title>Genome sequencing and analysis of the model grass Brachypodium distachyon.</title>
        <authorList>
            <consortium name="International Brachypodium Initiative"/>
        </authorList>
    </citation>
    <scope>NUCLEOTIDE SEQUENCE [LARGE SCALE GENOMIC DNA]</scope>
    <source>
        <strain evidence="5 6">Bd21</strain>
    </source>
</reference>
<dbReference type="InParanoid" id="A0A0Q3G113"/>
<dbReference type="Pfam" id="PF00685">
    <property type="entry name" value="Sulfotransfer_1"/>
    <property type="match status" value="1"/>
</dbReference>
<proteinExistence type="inferred from homology"/>
<evidence type="ECO:0000313" key="6">
    <source>
        <dbReference type="EnsemblPlants" id="KQK05175"/>
    </source>
</evidence>
<dbReference type="Proteomes" id="UP000008810">
    <property type="component" value="Chromosome 2"/>
</dbReference>
<dbReference type="OrthoDB" id="205623at2759"/>
<feature type="domain" description="Sulfotransferase" evidence="4">
    <location>
        <begin position="17"/>
        <end position="260"/>
    </location>
</feature>
<dbReference type="AlphaFoldDB" id="A0A0Q3G113"/>
<protein>
    <recommendedName>
        <fullName evidence="3">Sulfotransferase</fullName>
        <ecNumber evidence="3">2.8.2.-</ecNumber>
    </recommendedName>
</protein>
<dbReference type="GO" id="GO:0008146">
    <property type="term" value="F:sulfotransferase activity"/>
    <property type="evidence" value="ECO:0000318"/>
    <property type="project" value="GO_Central"/>
</dbReference>
<dbReference type="GO" id="GO:0005737">
    <property type="term" value="C:cytoplasm"/>
    <property type="evidence" value="ECO:0000318"/>
    <property type="project" value="GO_Central"/>
</dbReference>
<dbReference type="EC" id="2.8.2.-" evidence="3"/>
<sequence>MATDTRFEPRSSDIFLLPQAGTTWLKALALTTVNRAEHTPCNPDNPLRHHNPHDCVEFLEVPLARSVDKGDVFMTVPSPCVIATHMPYSILPGHNTAESSGGRIVYIRRNPKDAFVSTWLFAKKMEAATAVKKSMPPRPYTSEEVVGYWEESQRRPEKVFFLRYEEMLLDPAGNVRKLAEFMRCAFSAEEEAAGMVPHIVELCSLDVLKNMEVNKNGAQEYVQNESFFRKGVAGHWSNHMTPAMAARLDKIVEDALQGSGFTFTVGESDSPG</sequence>
<keyword evidence="2 3" id="KW-0808">Transferase</keyword>
<reference evidence="6" key="3">
    <citation type="submission" date="2018-08" db="UniProtKB">
        <authorList>
            <consortium name="EnsemblPlants"/>
        </authorList>
    </citation>
    <scope>IDENTIFICATION</scope>
    <source>
        <strain evidence="6">cv. Bd21</strain>
    </source>
</reference>
<dbReference type="Gene3D" id="3.40.50.300">
    <property type="entry name" value="P-loop containing nucleotide triphosphate hydrolases"/>
    <property type="match status" value="1"/>
</dbReference>
<keyword evidence="7" id="KW-1185">Reference proteome</keyword>
<dbReference type="Gramene" id="KQK05175">
    <property type="protein sequence ID" value="KQK05175"/>
    <property type="gene ID" value="BRADI_2g18491v3"/>
</dbReference>
<evidence type="ECO:0000256" key="3">
    <source>
        <dbReference type="RuleBase" id="RU361155"/>
    </source>
</evidence>
<evidence type="ECO:0000256" key="1">
    <source>
        <dbReference type="ARBA" id="ARBA00005771"/>
    </source>
</evidence>
<dbReference type="EnsemblPlants" id="KQK05175">
    <property type="protein sequence ID" value="KQK05175"/>
    <property type="gene ID" value="BRADI_2g18491v3"/>
</dbReference>
<dbReference type="PANTHER" id="PTHR11783">
    <property type="entry name" value="SULFOTRANSFERASE SULT"/>
    <property type="match status" value="1"/>
</dbReference>
<evidence type="ECO:0000259" key="4">
    <source>
        <dbReference type="Pfam" id="PF00685"/>
    </source>
</evidence>
<organism evidence="5">
    <name type="scientific">Brachypodium distachyon</name>
    <name type="common">Purple false brome</name>
    <name type="synonym">Trachynia distachya</name>
    <dbReference type="NCBI Taxonomy" id="15368"/>
    <lineage>
        <taxon>Eukaryota</taxon>
        <taxon>Viridiplantae</taxon>
        <taxon>Streptophyta</taxon>
        <taxon>Embryophyta</taxon>
        <taxon>Tracheophyta</taxon>
        <taxon>Spermatophyta</taxon>
        <taxon>Magnoliopsida</taxon>
        <taxon>Liliopsida</taxon>
        <taxon>Poales</taxon>
        <taxon>Poaceae</taxon>
        <taxon>BOP clade</taxon>
        <taxon>Pooideae</taxon>
        <taxon>Stipodae</taxon>
        <taxon>Brachypodieae</taxon>
        <taxon>Brachypodium</taxon>
    </lineage>
</organism>
<evidence type="ECO:0000313" key="5">
    <source>
        <dbReference type="EMBL" id="KQK05175.2"/>
    </source>
</evidence>
<dbReference type="InterPro" id="IPR027417">
    <property type="entry name" value="P-loop_NTPase"/>
</dbReference>
<comment type="similarity">
    <text evidence="1 3">Belongs to the sulfotransferase 1 family.</text>
</comment>
<reference evidence="5" key="2">
    <citation type="submission" date="2017-06" db="EMBL/GenBank/DDBJ databases">
        <title>WGS assembly of Brachypodium distachyon.</title>
        <authorList>
            <consortium name="The International Brachypodium Initiative"/>
            <person name="Lucas S."/>
            <person name="Harmon-Smith M."/>
            <person name="Lail K."/>
            <person name="Tice H."/>
            <person name="Grimwood J."/>
            <person name="Bruce D."/>
            <person name="Barry K."/>
            <person name="Shu S."/>
            <person name="Lindquist E."/>
            <person name="Wang M."/>
            <person name="Pitluck S."/>
            <person name="Vogel J.P."/>
            <person name="Garvin D.F."/>
            <person name="Mockler T.C."/>
            <person name="Schmutz J."/>
            <person name="Rokhsar D."/>
            <person name="Bevan M.W."/>
        </authorList>
    </citation>
    <scope>NUCLEOTIDE SEQUENCE</scope>
    <source>
        <strain evidence="5">Bd21</strain>
    </source>
</reference>
<dbReference type="SUPFAM" id="SSF52540">
    <property type="entry name" value="P-loop containing nucleoside triphosphate hydrolases"/>
    <property type="match status" value="1"/>
</dbReference>